<dbReference type="Gene3D" id="3.40.50.300">
    <property type="entry name" value="P-loop containing nucleotide triphosphate hydrolases"/>
    <property type="match status" value="1"/>
</dbReference>
<organism evidence="5 6">
    <name type="scientific">Flemingia macrophylla</name>
    <dbReference type="NCBI Taxonomy" id="520843"/>
    <lineage>
        <taxon>Eukaryota</taxon>
        <taxon>Viridiplantae</taxon>
        <taxon>Streptophyta</taxon>
        <taxon>Embryophyta</taxon>
        <taxon>Tracheophyta</taxon>
        <taxon>Spermatophyta</taxon>
        <taxon>Magnoliopsida</taxon>
        <taxon>eudicotyledons</taxon>
        <taxon>Gunneridae</taxon>
        <taxon>Pentapetalae</taxon>
        <taxon>rosids</taxon>
        <taxon>fabids</taxon>
        <taxon>Fabales</taxon>
        <taxon>Fabaceae</taxon>
        <taxon>Papilionoideae</taxon>
        <taxon>50 kb inversion clade</taxon>
        <taxon>NPAAA clade</taxon>
        <taxon>indigoferoid/millettioid clade</taxon>
        <taxon>Phaseoleae</taxon>
        <taxon>Flemingia</taxon>
    </lineage>
</organism>
<gene>
    <name evidence="5" type="ORF">Fmac_009897</name>
</gene>
<dbReference type="Proteomes" id="UP001603857">
    <property type="component" value="Unassembled WGS sequence"/>
</dbReference>
<proteinExistence type="predicted"/>
<feature type="region of interest" description="Disordered" evidence="3">
    <location>
        <begin position="1"/>
        <end position="20"/>
    </location>
</feature>
<dbReference type="InterPro" id="IPR027417">
    <property type="entry name" value="P-loop_NTPase"/>
</dbReference>
<comment type="subcellular location">
    <subcellularLocation>
        <location evidence="1">Nucleus</location>
    </subcellularLocation>
</comment>
<dbReference type="InterPro" id="IPR035778">
    <property type="entry name" value="SPRY_hnRNP_U"/>
</dbReference>
<dbReference type="PANTHER" id="PTHR12381">
    <property type="entry name" value="HETEROGENEOUS NUCLEAR RIBONUCLEOPROTEIN U FAMILY MEMBER"/>
    <property type="match status" value="1"/>
</dbReference>
<sequence length="713" mass="79560">MASTKRYLAEDDNRRSSSKKPKHCRVFLNPADCDLDFNIDCNGVVGYGLHEEGFAYCWSGARANMGITKGRYCFGCKIVSAQSVDMDDTAPQLQHVCRLGVSRGDDTVGNLGESKHSFGYGGTGKFSNCGRFLNFGDKFGVGDTIVCCIDLESKPLASIGFSKNGKWLGVATQFDVLCLGVGDSPTGNLKWNSALFPHVLLKNVVVQMQFSVEDGLLPEQGFKPWALAVEDRNVIMGPTFSDRRDCEVIMMVGLPASGKTTWAEKWVKDHPEKRYVLLGTNLILDQMKVSAFLAQCSGCGYCLLYVIKSINILQVPGLLRKNNYGERFDLLMDRATGIFNILLSRAANIPRNYIIDQTNVYKTARKRKLMPFADYHKIAVVVFPKPEDLKIRSAKRFTEMGKEVPSDAVNKMIANYVLPKSKDMPYSDEFFDQVMFVELNRGKSQQYLDEMKQSIVRISDHNSLSPGSSFGSFAGSAVRNKRSLTGSGLHQSDSYSPITPPNYGIPSQVIQVNANGTINSFPEVCPGSQIPHDARAPSCGLYSISESSRFPRDIVGYNQTYNAIPMSDNRNYNNSVMGPYRPNVVGNYMVHRDADSYNSGMNEPSPISRAMSSSTASARLMSSDYRTHREPYHGAYKNGMNESYPIESEREMSFNYSTRSETYPTEVYGHSYGGFQPGLHAHYPSTFDSLSQYEMWTPRPPYGRNASQRPRYF</sequence>
<protein>
    <recommendedName>
        <fullName evidence="4">SPRY domain-containing protein</fullName>
    </recommendedName>
</protein>
<feature type="domain" description="SPRY" evidence="4">
    <location>
        <begin position="69"/>
        <end position="214"/>
    </location>
</feature>
<dbReference type="Pfam" id="PF00622">
    <property type="entry name" value="SPRY"/>
    <property type="match status" value="1"/>
</dbReference>
<dbReference type="CDD" id="cd12884">
    <property type="entry name" value="SPRY_hnRNP"/>
    <property type="match status" value="1"/>
</dbReference>
<dbReference type="GO" id="GO:0005634">
    <property type="term" value="C:nucleus"/>
    <property type="evidence" value="ECO:0007669"/>
    <property type="project" value="UniProtKB-SubCell"/>
</dbReference>
<evidence type="ECO:0000256" key="3">
    <source>
        <dbReference type="SAM" id="MobiDB-lite"/>
    </source>
</evidence>
<keyword evidence="2" id="KW-0539">Nucleus</keyword>
<name>A0ABD1N2E5_9FABA</name>
<dbReference type="SUPFAM" id="SSF52540">
    <property type="entry name" value="P-loop containing nucleoside triphosphate hydrolases"/>
    <property type="match status" value="1"/>
</dbReference>
<dbReference type="InterPro" id="IPR013320">
    <property type="entry name" value="ConA-like_dom_sf"/>
</dbReference>
<accession>A0ABD1N2E5</accession>
<dbReference type="EMBL" id="JBGMDY010000003">
    <property type="protein sequence ID" value="KAL2341957.1"/>
    <property type="molecule type" value="Genomic_DNA"/>
</dbReference>
<evidence type="ECO:0000313" key="6">
    <source>
        <dbReference type="Proteomes" id="UP001603857"/>
    </source>
</evidence>
<dbReference type="PANTHER" id="PTHR12381:SF56">
    <property type="entry name" value="B30.2_SPRY DOMAIN-CONTAINING PROTEIN-RELATED"/>
    <property type="match status" value="1"/>
</dbReference>
<dbReference type="InterPro" id="IPR043136">
    <property type="entry name" value="B30.2/SPRY_sf"/>
</dbReference>
<dbReference type="SMART" id="SM00449">
    <property type="entry name" value="SPRY"/>
    <property type="match status" value="1"/>
</dbReference>
<evidence type="ECO:0000259" key="4">
    <source>
        <dbReference type="SMART" id="SM00449"/>
    </source>
</evidence>
<keyword evidence="6" id="KW-1185">Reference proteome</keyword>
<evidence type="ECO:0000256" key="1">
    <source>
        <dbReference type="ARBA" id="ARBA00004123"/>
    </source>
</evidence>
<dbReference type="SUPFAM" id="SSF49899">
    <property type="entry name" value="Concanavalin A-like lectins/glucanases"/>
    <property type="match status" value="1"/>
</dbReference>
<comment type="caution">
    <text evidence="5">The sequence shown here is derived from an EMBL/GenBank/DDBJ whole genome shotgun (WGS) entry which is preliminary data.</text>
</comment>
<dbReference type="InterPro" id="IPR003877">
    <property type="entry name" value="SPRY_dom"/>
</dbReference>
<dbReference type="Pfam" id="PF13671">
    <property type="entry name" value="AAA_33"/>
    <property type="match status" value="1"/>
</dbReference>
<evidence type="ECO:0000313" key="5">
    <source>
        <dbReference type="EMBL" id="KAL2341957.1"/>
    </source>
</evidence>
<dbReference type="AlphaFoldDB" id="A0ABD1N2E5"/>
<reference evidence="5 6" key="1">
    <citation type="submission" date="2024-08" db="EMBL/GenBank/DDBJ databases">
        <title>Insights into the chromosomal genome structure of Flemingia macrophylla.</title>
        <authorList>
            <person name="Ding Y."/>
            <person name="Zhao Y."/>
            <person name="Bi W."/>
            <person name="Wu M."/>
            <person name="Zhao G."/>
            <person name="Gong Y."/>
            <person name="Li W."/>
            <person name="Zhang P."/>
        </authorList>
    </citation>
    <scope>NUCLEOTIDE SEQUENCE [LARGE SCALE GENOMIC DNA]</scope>
    <source>
        <strain evidence="5">DYQJB</strain>
        <tissue evidence="5">Leaf</tissue>
    </source>
</reference>
<dbReference type="Gene3D" id="2.60.120.920">
    <property type="match status" value="1"/>
</dbReference>
<evidence type="ECO:0000256" key="2">
    <source>
        <dbReference type="ARBA" id="ARBA00023242"/>
    </source>
</evidence>